<dbReference type="InterPro" id="IPR050055">
    <property type="entry name" value="EF-Tu_GTPase"/>
</dbReference>
<dbReference type="PANTHER" id="PTHR43721">
    <property type="entry name" value="ELONGATION FACTOR TU-RELATED"/>
    <property type="match status" value="1"/>
</dbReference>
<dbReference type="InterPro" id="IPR035531">
    <property type="entry name" value="GTPBP1-like"/>
</dbReference>
<evidence type="ECO:0000313" key="4">
    <source>
        <dbReference type="Proteomes" id="UP001527925"/>
    </source>
</evidence>
<feature type="region of interest" description="Disordered" evidence="1">
    <location>
        <begin position="683"/>
        <end position="779"/>
    </location>
</feature>
<dbReference type="EMBL" id="JADGIZ020000009">
    <property type="protein sequence ID" value="KAL2917857.1"/>
    <property type="molecule type" value="Genomic_DNA"/>
</dbReference>
<dbReference type="InterPro" id="IPR027417">
    <property type="entry name" value="P-loop_NTPase"/>
</dbReference>
<feature type="domain" description="Tr-type G" evidence="2">
    <location>
        <begin position="148"/>
        <end position="377"/>
    </location>
</feature>
<feature type="compositionally biased region" description="Acidic residues" evidence="1">
    <location>
        <begin position="717"/>
        <end position="727"/>
    </location>
</feature>
<evidence type="ECO:0000259" key="2">
    <source>
        <dbReference type="PROSITE" id="PS51722"/>
    </source>
</evidence>
<organism evidence="3 4">
    <name type="scientific">Polyrhizophydium stewartii</name>
    <dbReference type="NCBI Taxonomy" id="2732419"/>
    <lineage>
        <taxon>Eukaryota</taxon>
        <taxon>Fungi</taxon>
        <taxon>Fungi incertae sedis</taxon>
        <taxon>Chytridiomycota</taxon>
        <taxon>Chytridiomycota incertae sedis</taxon>
        <taxon>Chytridiomycetes</taxon>
        <taxon>Rhizophydiales</taxon>
        <taxon>Rhizophydiales incertae sedis</taxon>
        <taxon>Polyrhizophydium</taxon>
    </lineage>
</organism>
<dbReference type="Gene3D" id="2.40.30.10">
    <property type="entry name" value="Translation factors"/>
    <property type="match status" value="1"/>
</dbReference>
<dbReference type="CDD" id="cd04165">
    <property type="entry name" value="GTPBP1_like"/>
    <property type="match status" value="1"/>
</dbReference>
<feature type="compositionally biased region" description="Low complexity" evidence="1">
    <location>
        <begin position="752"/>
        <end position="770"/>
    </location>
</feature>
<protein>
    <recommendedName>
        <fullName evidence="2">Tr-type G domain-containing protein</fullName>
    </recommendedName>
</protein>
<evidence type="ECO:0000313" key="3">
    <source>
        <dbReference type="EMBL" id="KAL2917857.1"/>
    </source>
</evidence>
<gene>
    <name evidence="3" type="ORF">HK105_202730</name>
</gene>
<feature type="compositionally biased region" description="Polar residues" evidence="1">
    <location>
        <begin position="692"/>
        <end position="703"/>
    </location>
</feature>
<reference evidence="3 4" key="1">
    <citation type="submission" date="2023-09" db="EMBL/GenBank/DDBJ databases">
        <title>Pangenome analysis of Batrachochytrium dendrobatidis and related Chytrids.</title>
        <authorList>
            <person name="Yacoub M.N."/>
            <person name="Stajich J.E."/>
            <person name="James T.Y."/>
        </authorList>
    </citation>
    <scope>NUCLEOTIDE SEQUENCE [LARGE SCALE GENOMIC DNA]</scope>
    <source>
        <strain evidence="3 4">JEL0888</strain>
    </source>
</reference>
<accession>A0ABR4NEB7</accession>
<name>A0ABR4NEB7_9FUNG</name>
<dbReference type="PANTHER" id="PTHR43721:SF9">
    <property type="entry name" value="GTP-BINDING PROTEIN 1"/>
    <property type="match status" value="1"/>
</dbReference>
<dbReference type="PROSITE" id="PS51722">
    <property type="entry name" value="G_TR_2"/>
    <property type="match status" value="1"/>
</dbReference>
<proteinExistence type="predicted"/>
<dbReference type="Pfam" id="PF00009">
    <property type="entry name" value="GTP_EFTU"/>
    <property type="match status" value="1"/>
</dbReference>
<dbReference type="InterPro" id="IPR009000">
    <property type="entry name" value="Transl_B-barrel_sf"/>
</dbReference>
<dbReference type="SUPFAM" id="SSF50447">
    <property type="entry name" value="Translation proteins"/>
    <property type="match status" value="1"/>
</dbReference>
<comment type="caution">
    <text evidence="3">The sequence shown here is derived from an EMBL/GenBank/DDBJ whole genome shotgun (WGS) entry which is preliminary data.</text>
</comment>
<feature type="region of interest" description="Disordered" evidence="1">
    <location>
        <begin position="620"/>
        <end position="643"/>
    </location>
</feature>
<evidence type="ECO:0000256" key="1">
    <source>
        <dbReference type="SAM" id="MobiDB-lite"/>
    </source>
</evidence>
<keyword evidence="4" id="KW-1185">Reference proteome</keyword>
<dbReference type="InterPro" id="IPR000795">
    <property type="entry name" value="T_Tr_GTP-bd_dom"/>
</dbReference>
<sequence>MNPPAVAVLRDGGDDDDDSFGFMPSTQSFMAERLALANSLPPEVEEGNIEYKLKLVNPPAERIQHLVTQLKWRLAEGSGEAMYEIGVADNGSLVGLSPADMDASLATLRSMGAALRADMSIVRQRSLENGRSVAEVLFRKGPSDDQHFLEIRVAILGGVDAGKSTLLGVLTHSETDNGRGKSRLNLLRHRHEIETGRTSSVSHQIIGFDAHGDLINYASTNISSWDQICENSAKIVTFLDMCGHPKYQKTTISGLTGTAPDYSCLIVSANAGGLSDVTREHLGISVILSMPIFVVLTKIDIASAEQLTWTIQALLAQLQSPGVCKIPLVIQNEDDLVACVSDFVSSRIVPIFLTSSVTGDNLDLLTKFFNILPRPPRNFERLLEDETEYQIEEVYSVPGTGTVVGGIVVSGRMHLSGGQPITCYLGPDRGRYIPVRVHSLQRQRCPVKHIQAGQAATCALLFPPTGPSLPSSASPLLAPTRPQTSDSAGSGSASPARLSSPPMLAATPIAVPSRRSADRDAPIDMSELSVNASDVVSIPSSAWLESPQDGFRLRRGQVLVTTASPHALPDSYWEFEADLHVLYHSSQVTPGTQGTIYCGSLRQGARVLWIAPGSPVITPQDPRLRVPSEPASPAMDPSQAYSVSPVSLDPLSLVDASAPATWAEPRQSESRRQSLLNAPPAMAVSASMPNSGTHASRRSSSMALTAAGRNRERGNTTDEEAWTEDELAAGSVPLRASHSASSTGSRRKRRSTTSASGLHSGSASPLSSSPGVHTDGTGSFRSSTSLAAVGAAGVPSLTLSTGDRGRVRFRFIAEPEWLAVGRTVLFRGTDRMKCVGKIVSVSRRHTGAASMQAALAQLQQVRFDTGVSSPATSPPGRDMGSR</sequence>
<dbReference type="Gene3D" id="3.40.50.300">
    <property type="entry name" value="P-loop containing nucleotide triphosphate hydrolases"/>
    <property type="match status" value="1"/>
</dbReference>
<dbReference type="Proteomes" id="UP001527925">
    <property type="component" value="Unassembled WGS sequence"/>
</dbReference>
<dbReference type="SUPFAM" id="SSF52540">
    <property type="entry name" value="P-loop containing nucleoside triphosphate hydrolases"/>
    <property type="match status" value="1"/>
</dbReference>
<feature type="region of interest" description="Disordered" evidence="1">
    <location>
        <begin position="470"/>
        <end position="504"/>
    </location>
</feature>